<name>A0A7X6BMK5_9CAUL</name>
<evidence type="ECO:0000313" key="2">
    <source>
        <dbReference type="EMBL" id="NJC41153.1"/>
    </source>
</evidence>
<keyword evidence="3" id="KW-1185">Reference proteome</keyword>
<feature type="transmembrane region" description="Helical" evidence="1">
    <location>
        <begin position="14"/>
        <end position="35"/>
    </location>
</feature>
<keyword evidence="1" id="KW-0812">Transmembrane</keyword>
<sequence>MPSKKPAPDMKPPVLEWIMGGLGLLLTLGVLAVMLHEAMGPGGPPVIEPSLQAVSGAPGHWRAEVEVRNTGHATAAAVEIEGVLGDETASATIDYVPAGGEETVTLGFQSDPRAGLQLHARGWTEP</sequence>
<reference evidence="2 3" key="1">
    <citation type="submission" date="2020-03" db="EMBL/GenBank/DDBJ databases">
        <title>Genomic Encyclopedia of Type Strains, Phase IV (KMG-IV): sequencing the most valuable type-strain genomes for metagenomic binning, comparative biology and taxonomic classification.</title>
        <authorList>
            <person name="Goeker M."/>
        </authorList>
    </citation>
    <scope>NUCLEOTIDE SEQUENCE [LARGE SCALE GENOMIC DNA]</scope>
    <source>
        <strain evidence="2 3">DSM 4736</strain>
    </source>
</reference>
<accession>A0A7X6BMK5</accession>
<evidence type="ECO:0000256" key="1">
    <source>
        <dbReference type="SAM" id="Phobius"/>
    </source>
</evidence>
<gene>
    <name evidence="2" type="ORF">GGQ87_001411</name>
</gene>
<proteinExistence type="predicted"/>
<keyword evidence="1" id="KW-0472">Membrane</keyword>
<keyword evidence="1" id="KW-1133">Transmembrane helix</keyword>
<dbReference type="EMBL" id="JAATJM010000001">
    <property type="protein sequence ID" value="NJC41153.1"/>
    <property type="molecule type" value="Genomic_DNA"/>
</dbReference>
<evidence type="ECO:0000313" key="3">
    <source>
        <dbReference type="Proteomes" id="UP000587415"/>
    </source>
</evidence>
<organism evidence="2 3">
    <name type="scientific">Brevundimonas alba</name>
    <dbReference type="NCBI Taxonomy" id="74314"/>
    <lineage>
        <taxon>Bacteria</taxon>
        <taxon>Pseudomonadati</taxon>
        <taxon>Pseudomonadota</taxon>
        <taxon>Alphaproteobacteria</taxon>
        <taxon>Caulobacterales</taxon>
        <taxon>Caulobacteraceae</taxon>
        <taxon>Brevundimonas</taxon>
    </lineage>
</organism>
<protein>
    <submittedName>
        <fullName evidence="2">Uncharacterized protein (TIGR02588 family)</fullName>
    </submittedName>
</protein>
<dbReference type="Proteomes" id="UP000587415">
    <property type="component" value="Unassembled WGS sequence"/>
</dbReference>
<comment type="caution">
    <text evidence="2">The sequence shown here is derived from an EMBL/GenBank/DDBJ whole genome shotgun (WGS) entry which is preliminary data.</text>
</comment>
<dbReference type="AlphaFoldDB" id="A0A7X6BMK5"/>